<dbReference type="PANTHER" id="PTHR43133">
    <property type="entry name" value="RNA POLYMERASE ECF-TYPE SIGMA FACTO"/>
    <property type="match status" value="1"/>
</dbReference>
<dbReference type="InterPro" id="IPR013324">
    <property type="entry name" value="RNA_pol_sigma_r3/r4-like"/>
</dbReference>
<dbReference type="SUPFAM" id="SSF88946">
    <property type="entry name" value="Sigma2 domain of RNA polymerase sigma factors"/>
    <property type="match status" value="1"/>
</dbReference>
<dbReference type="GO" id="GO:0016987">
    <property type="term" value="F:sigma factor activity"/>
    <property type="evidence" value="ECO:0007669"/>
    <property type="project" value="UniProtKB-KW"/>
</dbReference>
<dbReference type="InterPro" id="IPR007627">
    <property type="entry name" value="RNA_pol_sigma70_r2"/>
</dbReference>
<keyword evidence="5" id="KW-0804">Transcription</keyword>
<keyword evidence="2" id="KW-0805">Transcription regulation</keyword>
<evidence type="ECO:0000256" key="2">
    <source>
        <dbReference type="ARBA" id="ARBA00023015"/>
    </source>
</evidence>
<dbReference type="RefSeq" id="WP_257918407.1">
    <property type="nucleotide sequence ID" value="NZ_JAMXQV010000001.1"/>
</dbReference>
<dbReference type="InterPro" id="IPR013249">
    <property type="entry name" value="RNA_pol_sigma70_r4_t2"/>
</dbReference>
<evidence type="ECO:0000256" key="4">
    <source>
        <dbReference type="ARBA" id="ARBA00023125"/>
    </source>
</evidence>
<dbReference type="Pfam" id="PF04542">
    <property type="entry name" value="Sigma70_r2"/>
    <property type="match status" value="1"/>
</dbReference>
<comment type="similarity">
    <text evidence="1">Belongs to the sigma-70 factor family. ECF subfamily.</text>
</comment>
<evidence type="ECO:0000313" key="9">
    <source>
        <dbReference type="Proteomes" id="UP001144096"/>
    </source>
</evidence>
<comment type="caution">
    <text evidence="8">The sequence shown here is derived from an EMBL/GenBank/DDBJ whole genome shotgun (WGS) entry which is preliminary data.</text>
</comment>
<dbReference type="GO" id="GO:0006352">
    <property type="term" value="P:DNA-templated transcription initiation"/>
    <property type="evidence" value="ECO:0007669"/>
    <property type="project" value="InterPro"/>
</dbReference>
<sequence length="187" mass="20238">MAMVDGALLASAMSGDRAATEALLGWLRPGVLRYCRARLGSRCYRDSDADDCAQEVLLGVLGALPGYRYGAAQFMSFVYGVASHKVVDAHRRRESDASRPVSQFAPLTSDRPGPLRQVEHLELCQRIGFLLALLGPEQRDIVVLRVMLGLSARETAATLGVASSGAVRVSQHRALTTLRQHLAAPIR</sequence>
<evidence type="ECO:0000313" key="8">
    <source>
        <dbReference type="EMBL" id="MCR6481783.1"/>
    </source>
</evidence>
<evidence type="ECO:0000259" key="7">
    <source>
        <dbReference type="Pfam" id="PF08281"/>
    </source>
</evidence>
<evidence type="ECO:0000256" key="5">
    <source>
        <dbReference type="ARBA" id="ARBA00023163"/>
    </source>
</evidence>
<proteinExistence type="inferred from homology"/>
<dbReference type="AlphaFoldDB" id="A0A9X2N6J8"/>
<reference evidence="8" key="1">
    <citation type="submission" date="2022-06" db="EMBL/GenBank/DDBJ databases">
        <title>Amycolatopsis iheyaensis sp. nov., a new species of the genus Amycolatopsis isolated from soil in Iheya island, Japan.</title>
        <authorList>
            <person name="Ngamcharungchit C."/>
            <person name="Kanto H."/>
            <person name="Take A."/>
            <person name="Intra B."/>
            <person name="Matsumoto A."/>
            <person name="Panbangred W."/>
            <person name="Inahashi Y."/>
        </authorList>
    </citation>
    <scope>NUCLEOTIDE SEQUENCE</scope>
    <source>
        <strain evidence="8">OK19-0408</strain>
    </source>
</reference>
<dbReference type="SUPFAM" id="SSF88659">
    <property type="entry name" value="Sigma3 and sigma4 domains of RNA polymerase sigma factors"/>
    <property type="match status" value="1"/>
</dbReference>
<dbReference type="Proteomes" id="UP001144096">
    <property type="component" value="Unassembled WGS sequence"/>
</dbReference>
<feature type="domain" description="RNA polymerase sigma-70 region 2" evidence="6">
    <location>
        <begin position="28"/>
        <end position="94"/>
    </location>
</feature>
<accession>A0A9X2N6J8</accession>
<dbReference type="EMBL" id="JAMXQV010000001">
    <property type="protein sequence ID" value="MCR6481783.1"/>
    <property type="molecule type" value="Genomic_DNA"/>
</dbReference>
<gene>
    <name evidence="8" type="ORF">M8542_03030</name>
</gene>
<protein>
    <submittedName>
        <fullName evidence="8">Sigma-70 family RNA polymerase sigma factor</fullName>
    </submittedName>
</protein>
<organism evidence="8 9">
    <name type="scientific">Amycolatopsis iheyensis</name>
    <dbReference type="NCBI Taxonomy" id="2945988"/>
    <lineage>
        <taxon>Bacteria</taxon>
        <taxon>Bacillati</taxon>
        <taxon>Actinomycetota</taxon>
        <taxon>Actinomycetes</taxon>
        <taxon>Pseudonocardiales</taxon>
        <taxon>Pseudonocardiaceae</taxon>
        <taxon>Amycolatopsis</taxon>
    </lineage>
</organism>
<name>A0A9X2N6J8_9PSEU</name>
<keyword evidence="4" id="KW-0238">DNA-binding</keyword>
<dbReference type="InterPro" id="IPR036388">
    <property type="entry name" value="WH-like_DNA-bd_sf"/>
</dbReference>
<evidence type="ECO:0000256" key="1">
    <source>
        <dbReference type="ARBA" id="ARBA00010641"/>
    </source>
</evidence>
<dbReference type="Pfam" id="PF08281">
    <property type="entry name" value="Sigma70_r4_2"/>
    <property type="match status" value="1"/>
</dbReference>
<dbReference type="InterPro" id="IPR039425">
    <property type="entry name" value="RNA_pol_sigma-70-like"/>
</dbReference>
<keyword evidence="3" id="KW-0731">Sigma factor</keyword>
<dbReference type="NCBIfam" id="TIGR02937">
    <property type="entry name" value="sigma70-ECF"/>
    <property type="match status" value="1"/>
</dbReference>
<dbReference type="PANTHER" id="PTHR43133:SF58">
    <property type="entry name" value="ECF RNA POLYMERASE SIGMA FACTOR SIGD"/>
    <property type="match status" value="1"/>
</dbReference>
<evidence type="ECO:0000256" key="3">
    <source>
        <dbReference type="ARBA" id="ARBA00023082"/>
    </source>
</evidence>
<dbReference type="InterPro" id="IPR013325">
    <property type="entry name" value="RNA_pol_sigma_r2"/>
</dbReference>
<keyword evidence="9" id="KW-1185">Reference proteome</keyword>
<dbReference type="GO" id="GO:0003677">
    <property type="term" value="F:DNA binding"/>
    <property type="evidence" value="ECO:0007669"/>
    <property type="project" value="UniProtKB-KW"/>
</dbReference>
<feature type="domain" description="RNA polymerase sigma factor 70 region 4 type 2" evidence="7">
    <location>
        <begin position="126"/>
        <end position="178"/>
    </location>
</feature>
<dbReference type="Gene3D" id="1.10.10.10">
    <property type="entry name" value="Winged helix-like DNA-binding domain superfamily/Winged helix DNA-binding domain"/>
    <property type="match status" value="1"/>
</dbReference>
<dbReference type="Gene3D" id="1.10.1740.10">
    <property type="match status" value="1"/>
</dbReference>
<dbReference type="InterPro" id="IPR014284">
    <property type="entry name" value="RNA_pol_sigma-70_dom"/>
</dbReference>
<evidence type="ECO:0000259" key="6">
    <source>
        <dbReference type="Pfam" id="PF04542"/>
    </source>
</evidence>